<reference evidence="2 3" key="1">
    <citation type="submission" date="2020-08" db="EMBL/GenBank/DDBJ databases">
        <title>Genomic Encyclopedia of Type Strains, Phase IV (KMG-IV): sequencing the most valuable type-strain genomes for metagenomic binning, comparative biology and taxonomic classification.</title>
        <authorList>
            <person name="Goeker M."/>
        </authorList>
    </citation>
    <scope>NUCLEOTIDE SEQUENCE [LARGE SCALE GENOMIC DNA]</scope>
    <source>
        <strain evidence="2 3">YIM 65646</strain>
    </source>
</reference>
<feature type="transmembrane region" description="Helical" evidence="1">
    <location>
        <begin position="15"/>
        <end position="42"/>
    </location>
</feature>
<dbReference type="Proteomes" id="UP000548476">
    <property type="component" value="Unassembled WGS sequence"/>
</dbReference>
<dbReference type="EMBL" id="JACHGT010000012">
    <property type="protein sequence ID" value="MBB6037523.1"/>
    <property type="molecule type" value="Genomic_DNA"/>
</dbReference>
<evidence type="ECO:0000313" key="3">
    <source>
        <dbReference type="Proteomes" id="UP000548476"/>
    </source>
</evidence>
<proteinExistence type="predicted"/>
<feature type="transmembrane region" description="Helical" evidence="1">
    <location>
        <begin position="83"/>
        <end position="103"/>
    </location>
</feature>
<protein>
    <submittedName>
        <fullName evidence="2">Uncharacterized protein</fullName>
    </submittedName>
</protein>
<keyword evidence="1" id="KW-0472">Membrane</keyword>
<dbReference type="RefSeq" id="WP_184790334.1">
    <property type="nucleotide sequence ID" value="NZ_BONT01000093.1"/>
</dbReference>
<keyword evidence="3" id="KW-1185">Reference proteome</keyword>
<evidence type="ECO:0000313" key="2">
    <source>
        <dbReference type="EMBL" id="MBB6037523.1"/>
    </source>
</evidence>
<gene>
    <name evidence="2" type="ORF">HNR73_005399</name>
</gene>
<keyword evidence="1" id="KW-1133">Transmembrane helix</keyword>
<name>A0A841FRT9_9ACTN</name>
<comment type="caution">
    <text evidence="2">The sequence shown here is derived from an EMBL/GenBank/DDBJ whole genome shotgun (WGS) entry which is preliminary data.</text>
</comment>
<organism evidence="2 3">
    <name type="scientific">Phytomonospora endophytica</name>
    <dbReference type="NCBI Taxonomy" id="714109"/>
    <lineage>
        <taxon>Bacteria</taxon>
        <taxon>Bacillati</taxon>
        <taxon>Actinomycetota</taxon>
        <taxon>Actinomycetes</taxon>
        <taxon>Micromonosporales</taxon>
        <taxon>Micromonosporaceae</taxon>
        <taxon>Phytomonospora</taxon>
    </lineage>
</organism>
<dbReference type="AlphaFoldDB" id="A0A841FRT9"/>
<keyword evidence="1" id="KW-0812">Transmembrane</keyword>
<accession>A0A841FRT9</accession>
<evidence type="ECO:0000256" key="1">
    <source>
        <dbReference type="SAM" id="Phobius"/>
    </source>
</evidence>
<feature type="transmembrane region" description="Helical" evidence="1">
    <location>
        <begin position="54"/>
        <end position="77"/>
    </location>
</feature>
<sequence>MPSDTPAEHQRHPTAVVWTIVMAIPPLLILPVLFLVLLGGALCEGADGCGGGHLSLAMSVAIAGPLLGAAVGITGAWLEWRMWPQIGLGLQIGGLVTACVAVVP</sequence>